<evidence type="ECO:0008006" key="2">
    <source>
        <dbReference type="Google" id="ProtNLM"/>
    </source>
</evidence>
<sequence>MYQIIRVEGRRKDSGLIDKYVSCHVPKDHEDDELKDLVLRLQKHNHTQTCRKMENGRNRCRFDYPKRPSDTTYLKRNADIGNKARFYILKREVGAEMINPYNPDLLKAWKANIDIQVVGNIYGAAKYVCHYMCKDEIKQQIERKLDKLSVNCSQRQKLLKIGNTLISHRILGA</sequence>
<dbReference type="AlphaFoldDB" id="A0A1X7VR33"/>
<accession>A0A1X7VR33</accession>
<dbReference type="EnsemblMetazoa" id="Aqu2.1.42359_001">
    <property type="protein sequence ID" value="Aqu2.1.42359_001"/>
    <property type="gene ID" value="Aqu2.1.42359"/>
</dbReference>
<evidence type="ECO:0000313" key="1">
    <source>
        <dbReference type="EnsemblMetazoa" id="Aqu2.1.42359_001"/>
    </source>
</evidence>
<dbReference type="PANTHER" id="PTHR47642">
    <property type="entry name" value="ATP-DEPENDENT DNA HELICASE"/>
    <property type="match status" value="1"/>
</dbReference>
<dbReference type="InParanoid" id="A0A1X7VR33"/>
<reference evidence="1" key="1">
    <citation type="submission" date="2017-05" db="UniProtKB">
        <authorList>
            <consortium name="EnsemblMetazoa"/>
        </authorList>
    </citation>
    <scope>IDENTIFICATION</scope>
</reference>
<protein>
    <recommendedName>
        <fullName evidence="2">Helitron helicase-like domain-containing protein</fullName>
    </recommendedName>
</protein>
<dbReference type="InterPro" id="IPR051055">
    <property type="entry name" value="PIF1_helicase"/>
</dbReference>
<organism evidence="1">
    <name type="scientific">Amphimedon queenslandica</name>
    <name type="common">Sponge</name>
    <dbReference type="NCBI Taxonomy" id="400682"/>
    <lineage>
        <taxon>Eukaryota</taxon>
        <taxon>Metazoa</taxon>
        <taxon>Porifera</taxon>
        <taxon>Demospongiae</taxon>
        <taxon>Heteroscleromorpha</taxon>
        <taxon>Haplosclerida</taxon>
        <taxon>Niphatidae</taxon>
        <taxon>Amphimedon</taxon>
    </lineage>
</organism>
<name>A0A1X7VR33_AMPQE</name>
<proteinExistence type="predicted"/>
<dbReference type="PANTHER" id="PTHR47642:SF5">
    <property type="entry name" value="ATP-DEPENDENT DNA HELICASE"/>
    <property type="match status" value="1"/>
</dbReference>